<protein>
    <submittedName>
        <fullName evidence="2">Uncharacterized protein</fullName>
    </submittedName>
</protein>
<dbReference type="AlphaFoldDB" id="A0AAV0TM38"/>
<gene>
    <name evidence="2" type="ORF">PDE001_LOCUS2799</name>
</gene>
<feature type="region of interest" description="Disordered" evidence="1">
    <location>
        <begin position="184"/>
        <end position="206"/>
    </location>
</feature>
<evidence type="ECO:0000256" key="1">
    <source>
        <dbReference type="SAM" id="MobiDB-lite"/>
    </source>
</evidence>
<evidence type="ECO:0000313" key="3">
    <source>
        <dbReference type="Proteomes" id="UP001162029"/>
    </source>
</evidence>
<proteinExistence type="predicted"/>
<feature type="region of interest" description="Disordered" evidence="1">
    <location>
        <begin position="28"/>
        <end position="86"/>
    </location>
</feature>
<sequence length="426" mass="47545">MKTSFEQNDWYGSSVLEQVVISVPSPPLATDPAAVSNSASLSPDLTGWTVKRRRRTLRDGSAPSQQRKSNPKTGGGNRSNSSTLTPVTVVRPALANAKGGKTNSVRRKKLAVKIHGTVSTHASLHDKANAANRHFAQSRAVFEALVDDSEEETKCEASDTEDLVPQPQMVSSLRNYLSSPDMAISDNGATSDNWGDDAHQYSEEQSSQEIRITHDTLLELEDEEMEAIPKNVFTATVWWMNYNAYILARPHPVLEKEPQRLLTPITQRALTVYLRETVYVWDVAADGSAHAQQYLYLNHTMPNGDIHETGVVEPKSDERMRALLSACYNHRVLPVMIALRHNEEHFYGISYEDTFYEWNTLPGSEMRLRMDEVHAEMGLPILDKVHYDANSLMLTAQLEEAAILEELCMPAAPRSATSRSTKKSLP</sequence>
<accession>A0AAV0TM38</accession>
<keyword evidence="3" id="KW-1185">Reference proteome</keyword>
<comment type="caution">
    <text evidence="2">The sequence shown here is derived from an EMBL/GenBank/DDBJ whole genome shotgun (WGS) entry which is preliminary data.</text>
</comment>
<dbReference type="EMBL" id="CANTFM010000484">
    <property type="protein sequence ID" value="CAI5722972.1"/>
    <property type="molecule type" value="Genomic_DNA"/>
</dbReference>
<dbReference type="Proteomes" id="UP001162029">
    <property type="component" value="Unassembled WGS sequence"/>
</dbReference>
<evidence type="ECO:0000313" key="2">
    <source>
        <dbReference type="EMBL" id="CAI5722972.1"/>
    </source>
</evidence>
<reference evidence="2" key="1">
    <citation type="submission" date="2022-12" db="EMBL/GenBank/DDBJ databases">
        <authorList>
            <person name="Webb A."/>
        </authorList>
    </citation>
    <scope>NUCLEOTIDE SEQUENCE</scope>
    <source>
        <strain evidence="2">Pd1</strain>
    </source>
</reference>
<name>A0AAV0TM38_9STRA</name>
<organism evidence="2 3">
    <name type="scientific">Peronospora destructor</name>
    <dbReference type="NCBI Taxonomy" id="86335"/>
    <lineage>
        <taxon>Eukaryota</taxon>
        <taxon>Sar</taxon>
        <taxon>Stramenopiles</taxon>
        <taxon>Oomycota</taxon>
        <taxon>Peronosporomycetes</taxon>
        <taxon>Peronosporales</taxon>
        <taxon>Peronosporaceae</taxon>
        <taxon>Peronospora</taxon>
    </lineage>
</organism>
<feature type="compositionally biased region" description="Polar residues" evidence="1">
    <location>
        <begin position="62"/>
        <end position="86"/>
    </location>
</feature>